<feature type="transmembrane region" description="Helical" evidence="1">
    <location>
        <begin position="219"/>
        <end position="241"/>
    </location>
</feature>
<feature type="transmembrane region" description="Helical" evidence="1">
    <location>
        <begin position="176"/>
        <end position="199"/>
    </location>
</feature>
<proteinExistence type="predicted"/>
<keyword evidence="1" id="KW-1133">Transmembrane helix</keyword>
<feature type="transmembrane region" description="Helical" evidence="1">
    <location>
        <begin position="586"/>
        <end position="605"/>
    </location>
</feature>
<feature type="transmembrane region" description="Helical" evidence="1">
    <location>
        <begin position="85"/>
        <end position="108"/>
    </location>
</feature>
<organism evidence="2">
    <name type="scientific">Lygus hesperus</name>
    <name type="common">Western plant bug</name>
    <dbReference type="NCBI Taxonomy" id="30085"/>
    <lineage>
        <taxon>Eukaryota</taxon>
        <taxon>Metazoa</taxon>
        <taxon>Ecdysozoa</taxon>
        <taxon>Arthropoda</taxon>
        <taxon>Hexapoda</taxon>
        <taxon>Insecta</taxon>
        <taxon>Pterygota</taxon>
        <taxon>Neoptera</taxon>
        <taxon>Paraneoptera</taxon>
        <taxon>Hemiptera</taxon>
        <taxon>Heteroptera</taxon>
        <taxon>Panheteroptera</taxon>
        <taxon>Cimicomorpha</taxon>
        <taxon>Miridae</taxon>
        <taxon>Mirini</taxon>
        <taxon>Lygus</taxon>
    </lineage>
</organism>
<feature type="transmembrane region" description="Helical" evidence="1">
    <location>
        <begin position="25"/>
        <end position="46"/>
    </location>
</feature>
<keyword evidence="1" id="KW-0812">Transmembrane</keyword>
<feature type="transmembrane region" description="Helical" evidence="1">
    <location>
        <begin position="561"/>
        <end position="580"/>
    </location>
</feature>
<feature type="transmembrane region" description="Helical" evidence="1">
    <location>
        <begin position="248"/>
        <end position="272"/>
    </location>
</feature>
<keyword evidence="1" id="KW-0472">Membrane</keyword>
<reference evidence="2" key="1">
    <citation type="journal article" date="2014" name="PLoS ONE">
        <title>Transcriptome-Based Identification of ABC Transporters in the Western Tarnished Plant Bug Lygus hesperus.</title>
        <authorList>
            <person name="Hull J.J."/>
            <person name="Chaney K."/>
            <person name="Geib S.M."/>
            <person name="Fabrick J.A."/>
            <person name="Brent C.S."/>
            <person name="Walsh D."/>
            <person name="Lavine L.C."/>
        </authorList>
    </citation>
    <scope>NUCLEOTIDE SEQUENCE</scope>
</reference>
<protein>
    <submittedName>
        <fullName evidence="2">Uncharacterized protein</fullName>
    </submittedName>
</protein>
<name>A0A0A9YTY5_LYGHE</name>
<gene>
    <name evidence="2" type="ORF">CM83_28459</name>
</gene>
<accession>A0A0A9YTY5</accession>
<reference evidence="2" key="2">
    <citation type="submission" date="2014-07" db="EMBL/GenBank/DDBJ databases">
        <authorList>
            <person name="Hull J."/>
        </authorList>
    </citation>
    <scope>NUCLEOTIDE SEQUENCE</scope>
</reference>
<feature type="transmembrane region" description="Helical" evidence="1">
    <location>
        <begin position="120"/>
        <end position="143"/>
    </location>
</feature>
<dbReference type="EMBL" id="GBHO01007980">
    <property type="protein sequence ID" value="JAG35624.1"/>
    <property type="molecule type" value="Transcribed_RNA"/>
</dbReference>
<sequence length="620" mass="71815">MGMGLFPTSAFRLAYLKTLEGYKMIIMYAGLSLYFFSAVLGIVLGLTKSVGVASIMTWMEIFWYTAHPLRFWYIFHQAFPISVRWSHLLVSANLLIIGIFEYFVTIFVKDRDVNDPFSNTFYPVMFGILALACIVWLIGGFFVKRFLNPVSAEFNAVREVYARSEVIEEFDRKQSIINFILFPLVMIPALIIPIMNVLIDLSHYYLPLGVVHLDIGLVPYRPHLICFLLSIIVTEVVLQFLKFIRTEYINLTLIAISHILNIFALLVFMYILHNTIIVRTRNPNEDDGIFLFFVAVRPRYFTQLGGLTLHYGQSYQLIRDVPADGLVTIRLTDYFTGEVYTDQKLQINVSHGLSSNLFHVMNYTGRRLQVIKTPSPPITYVPNTRIVLMNGLEECNNFVNPAMVNRMFKADEMRGMLLGNLCLPISYLFYPNGTDFKKATPFKPPANNESIEFEIPCLRDYKSAVIVDRPYFGKTLTCNDAMVLRYNKLLTYLIRSKIVASPAEFIYWPVFFYFEIFEYSLIFSRVEDNWWDAFRRTPTPNNGDMTYFRSEKEIRLIMAEVLYGISLGIGLVGYMHLLWMQCPMKFRILIIFSFFAMMFAALSLAKRYLTDFDETQCLAC</sequence>
<evidence type="ECO:0000256" key="1">
    <source>
        <dbReference type="SAM" id="Phobius"/>
    </source>
</evidence>
<dbReference type="AlphaFoldDB" id="A0A0A9YTY5"/>
<evidence type="ECO:0000313" key="2">
    <source>
        <dbReference type="EMBL" id="JAG35624.1"/>
    </source>
</evidence>